<gene>
    <name evidence="1" type="ORF">V757_01070</name>
</gene>
<dbReference type="RefSeq" id="WP_023949012.1">
    <property type="nucleotide sequence ID" value="NZ_AYSV01000007.1"/>
</dbReference>
<dbReference type="Pfam" id="PF23982">
    <property type="entry name" value="XM1_gp53_minor_capsid"/>
    <property type="match status" value="1"/>
</dbReference>
<comment type="caution">
    <text evidence="1">The sequence shown here is derived from an EMBL/GenBank/DDBJ whole genome shotgun (WGS) entry which is preliminary data.</text>
</comment>
<accession>V8G8Y9</accession>
<dbReference type="AlphaFoldDB" id="V8G8Y9"/>
<evidence type="ECO:0000313" key="2">
    <source>
        <dbReference type="Proteomes" id="UP000018766"/>
    </source>
</evidence>
<keyword evidence="2" id="KW-1185">Reference proteome</keyword>
<organism evidence="1 2">
    <name type="scientific">Pelistega indica</name>
    <dbReference type="NCBI Taxonomy" id="1414851"/>
    <lineage>
        <taxon>Bacteria</taxon>
        <taxon>Pseudomonadati</taxon>
        <taxon>Pseudomonadota</taxon>
        <taxon>Betaproteobacteria</taxon>
        <taxon>Burkholderiales</taxon>
        <taxon>Alcaligenaceae</taxon>
        <taxon>Pelistega</taxon>
    </lineage>
</organism>
<dbReference type="InterPro" id="IPR056914">
    <property type="entry name" value="Gp53-like"/>
</dbReference>
<protein>
    <submittedName>
        <fullName evidence="1">Uncharacterized protein</fullName>
    </submittedName>
</protein>
<sequence>MTYATMAAMASAGDVGKGGLANSKTVAYQNDGETALRPGLFVALSEKGGVQALAALTDKVAGVVVRSIVYGEKKKGETVDVMHIGVADSIFVEVTPEKTVQCGNTVHITAVGEHAGTIQGTTEESVTIETPFTVIKVVGNIAEITRL</sequence>
<reference evidence="1 2" key="1">
    <citation type="submission" date="2013-11" db="EMBL/GenBank/DDBJ databases">
        <title>Genomic analysis of Pelistega sp. HM-7.</title>
        <authorList>
            <person name="Kumbhare S.V."/>
            <person name="Shetty S.A."/>
            <person name="Sharma O."/>
            <person name="Dhotre D.P."/>
        </authorList>
    </citation>
    <scope>NUCLEOTIDE SEQUENCE [LARGE SCALE GENOMIC DNA]</scope>
    <source>
        <strain evidence="1 2">HM-7</strain>
    </source>
</reference>
<dbReference type="EMBL" id="AYSV01000007">
    <property type="protein sequence ID" value="ETD72964.1"/>
    <property type="molecule type" value="Genomic_DNA"/>
</dbReference>
<evidence type="ECO:0000313" key="1">
    <source>
        <dbReference type="EMBL" id="ETD72964.1"/>
    </source>
</evidence>
<proteinExistence type="predicted"/>
<dbReference type="Proteomes" id="UP000018766">
    <property type="component" value="Unassembled WGS sequence"/>
</dbReference>
<name>V8G8Y9_9BURK</name>